<dbReference type="Proteomes" id="UP000706151">
    <property type="component" value="Unassembled WGS sequence"/>
</dbReference>
<name>A0A935T8K9_9PROT</name>
<dbReference type="EMBL" id="JADJOT010000007">
    <property type="protein sequence ID" value="MBK7953716.1"/>
    <property type="molecule type" value="Genomic_DNA"/>
</dbReference>
<reference evidence="1 2" key="1">
    <citation type="submission" date="2020-10" db="EMBL/GenBank/DDBJ databases">
        <title>Connecting structure to function with the recovery of over 1000 high-quality activated sludge metagenome-assembled genomes encoding full-length rRNA genes using long-read sequencing.</title>
        <authorList>
            <person name="Singleton C.M."/>
            <person name="Petriglieri F."/>
            <person name="Kristensen J.M."/>
            <person name="Kirkegaard R.H."/>
            <person name="Michaelsen T.Y."/>
            <person name="Andersen M.H."/>
            <person name="Karst S.M."/>
            <person name="Dueholm M.S."/>
            <person name="Nielsen P.H."/>
            <person name="Albertsen M."/>
        </authorList>
    </citation>
    <scope>NUCLEOTIDE SEQUENCE [LARGE SCALE GENOMIC DNA]</scope>
    <source>
        <strain evidence="1">Fred_18-Q3-R57-64_BAT3C.720</strain>
    </source>
</reference>
<proteinExistence type="predicted"/>
<protein>
    <submittedName>
        <fullName evidence="1">Uncharacterized protein</fullName>
    </submittedName>
</protein>
<evidence type="ECO:0000313" key="1">
    <source>
        <dbReference type="EMBL" id="MBK7953716.1"/>
    </source>
</evidence>
<gene>
    <name evidence="1" type="ORF">IPK02_06960</name>
</gene>
<accession>A0A935T8K9</accession>
<sequence>MKQVACWNDGKQEAQACACYSDFFGGVQFTTELLAIGTKEQRCGFLIDVVKFPAE</sequence>
<organism evidence="1 2">
    <name type="scientific">Candidatus Accumulibacter affinis</name>
    <dbReference type="NCBI Taxonomy" id="2954384"/>
    <lineage>
        <taxon>Bacteria</taxon>
        <taxon>Pseudomonadati</taxon>
        <taxon>Pseudomonadota</taxon>
        <taxon>Betaproteobacteria</taxon>
        <taxon>Candidatus Accumulibacter</taxon>
    </lineage>
</organism>
<comment type="caution">
    <text evidence="1">The sequence shown here is derived from an EMBL/GenBank/DDBJ whole genome shotgun (WGS) entry which is preliminary data.</text>
</comment>
<dbReference type="AlphaFoldDB" id="A0A935T8K9"/>
<evidence type="ECO:0000313" key="2">
    <source>
        <dbReference type="Proteomes" id="UP000706151"/>
    </source>
</evidence>